<feature type="domain" description="C3H1-type" evidence="8">
    <location>
        <begin position="1"/>
        <end position="25"/>
    </location>
</feature>
<feature type="region of interest" description="Disordered" evidence="7">
    <location>
        <begin position="30"/>
        <end position="68"/>
    </location>
</feature>
<dbReference type="Gene3D" id="4.10.1000.10">
    <property type="entry name" value="Zinc finger, CCCH-type"/>
    <property type="match status" value="1"/>
</dbReference>
<reference evidence="9 10" key="1">
    <citation type="journal article" date="2024" name="IMA Fungus">
        <title>IMA Genome - F19 : A genome assembly and annotation guide to empower mycologists, including annotated draft genome sequences of Ceratocystis pirilliformis, Diaporthe australafricana, Fusarium ophioides, Paecilomyces lecythidis, and Sporothrix stenoceras.</title>
        <authorList>
            <person name="Aylward J."/>
            <person name="Wilson A.M."/>
            <person name="Visagie C.M."/>
            <person name="Spraker J."/>
            <person name="Barnes I."/>
            <person name="Buitendag C."/>
            <person name="Ceriani C."/>
            <person name="Del Mar Angel L."/>
            <person name="du Plessis D."/>
            <person name="Fuchs T."/>
            <person name="Gasser K."/>
            <person name="Kramer D."/>
            <person name="Li W."/>
            <person name="Munsamy K."/>
            <person name="Piso A."/>
            <person name="Price J.L."/>
            <person name="Sonnekus B."/>
            <person name="Thomas C."/>
            <person name="van der Nest A."/>
            <person name="van Dijk A."/>
            <person name="van Heerden A."/>
            <person name="van Vuuren N."/>
            <person name="Yilmaz N."/>
            <person name="Duong T.A."/>
            <person name="van der Merwe N.A."/>
            <person name="Wingfield M.J."/>
            <person name="Wingfield B.D."/>
        </authorList>
    </citation>
    <scope>NUCLEOTIDE SEQUENCE [LARGE SCALE GENOMIC DNA]</scope>
    <source>
        <strain evidence="9 10">CMW 5346</strain>
    </source>
</reference>
<dbReference type="PROSITE" id="PS50103">
    <property type="entry name" value="ZF_C3H1"/>
    <property type="match status" value="1"/>
</dbReference>
<dbReference type="InterPro" id="IPR000571">
    <property type="entry name" value="Znf_CCCH"/>
</dbReference>
<evidence type="ECO:0000256" key="4">
    <source>
        <dbReference type="ARBA" id="ARBA00022833"/>
    </source>
</evidence>
<dbReference type="PANTHER" id="PTHR21099:SF2">
    <property type="entry name" value="SI:CH211-113E8.11"/>
    <property type="match status" value="1"/>
</dbReference>
<dbReference type="CDD" id="cd23954">
    <property type="entry name" value="AMO1_CTD"/>
    <property type="match status" value="1"/>
</dbReference>
<sequence length="691" mass="68343">MVVCKFWLQGNCRFGDNCRFEHPSQNQNQNRFAAFGQPGGGGASSNPFTNNAATPSSTTTASSPAPFGVTPMAIVKDLTEDRPSWIFSAYGPGRGAPTQLFGGAQTEQSFEELRLHYYKAQAAGNPQAAVNDMDTLYRQIQGQMETAVKSPQEAARFVLSAEQQHPNRLDECTQNTISPSPGIFDEGKQRGSQPPAQSNPFGGGGGGGFGQPSQPATNPFGAPSTTTTTPANPFGAPAAAATTTSPFGAKPAFGQPAGGSAFGQPSTLGGGAAGGSAFGKPAAPAFGQPGGGAFGQPSQLGGTTSAFGKPAAPAFGQPGGGAFGQPSALGGAAPAGGAAGGGFSKFATAGTTGGGSAFGQPSQLGGGMSAAPAAGGGAFGGASAFGKPSALGGASPFGAAATGGASASPFGAAAATTSPSPFGAAASTTTSSSPFGAASTTTAAPSNPFGAASGGAASASPFGRPSAATTTSLANPFGQPAAASTTTPSNPFGQPSGGASATPAANPFAAASSAPAAASASPFGQPSGGAGGFQQVQRPSPFGQPQQQRPAATVVPQAAAAGTAAINAYGPHASKQHPPIDSYAQRDPSNPARLVAFQGRRVVYEHQKDSADNTIEVPMVQRPSDGKPAKVWFPQGAPPFNEDTERKPRSIYTDAGSAVQQQYSTFMSTGRFAVGMMPEVPPLREWCVWNF</sequence>
<feature type="region of interest" description="Disordered" evidence="7">
    <location>
        <begin position="569"/>
        <end position="588"/>
    </location>
</feature>
<comment type="caution">
    <text evidence="9">The sequence shown here is derived from an EMBL/GenBank/DDBJ whole genome shotgun (WGS) entry which is preliminary data.</text>
</comment>
<feature type="region of interest" description="Disordered" evidence="7">
    <location>
        <begin position="351"/>
        <end position="373"/>
    </location>
</feature>
<feature type="compositionally biased region" description="Low complexity" evidence="7">
    <location>
        <begin position="305"/>
        <end position="316"/>
    </location>
</feature>
<feature type="compositionally biased region" description="Gly residues" evidence="7">
    <location>
        <begin position="201"/>
        <end position="210"/>
    </location>
</feature>
<dbReference type="Proteomes" id="UP001583186">
    <property type="component" value="Unassembled WGS sequence"/>
</dbReference>
<organism evidence="9 10">
    <name type="scientific">Sporothrix stenoceras</name>
    <dbReference type="NCBI Taxonomy" id="5173"/>
    <lineage>
        <taxon>Eukaryota</taxon>
        <taxon>Fungi</taxon>
        <taxon>Dikarya</taxon>
        <taxon>Ascomycota</taxon>
        <taxon>Pezizomycotina</taxon>
        <taxon>Sordariomycetes</taxon>
        <taxon>Sordariomycetidae</taxon>
        <taxon>Ophiostomatales</taxon>
        <taxon>Ophiostomataceae</taxon>
        <taxon>Sporothrix</taxon>
    </lineage>
</organism>
<keyword evidence="10" id="KW-1185">Reference proteome</keyword>
<keyword evidence="5" id="KW-0813">Transport</keyword>
<feature type="compositionally biased region" description="Low complexity" evidence="7">
    <location>
        <begin position="544"/>
        <end position="556"/>
    </location>
</feature>
<evidence type="ECO:0000313" key="10">
    <source>
        <dbReference type="Proteomes" id="UP001583186"/>
    </source>
</evidence>
<dbReference type="Pfam" id="PF13634">
    <property type="entry name" value="Nucleoporin_FG"/>
    <property type="match status" value="2"/>
</dbReference>
<feature type="compositionally biased region" description="Polar residues" evidence="7">
    <location>
        <begin position="190"/>
        <end position="200"/>
    </location>
</feature>
<evidence type="ECO:0000256" key="5">
    <source>
        <dbReference type="ARBA" id="ARBA00023132"/>
    </source>
</evidence>
<dbReference type="PANTHER" id="PTHR21099">
    <property type="entry name" value="RAD201"/>
    <property type="match status" value="1"/>
</dbReference>
<dbReference type="Pfam" id="PF18044">
    <property type="entry name" value="zf-CCCH_4"/>
    <property type="match status" value="1"/>
</dbReference>
<dbReference type="InterPro" id="IPR025574">
    <property type="entry name" value="Nucleoporin_FG_rpt"/>
</dbReference>
<proteinExistence type="predicted"/>
<evidence type="ECO:0000313" key="9">
    <source>
        <dbReference type="EMBL" id="KAL1892361.1"/>
    </source>
</evidence>
<feature type="compositionally biased region" description="Low complexity" evidence="7">
    <location>
        <begin position="396"/>
        <end position="468"/>
    </location>
</feature>
<evidence type="ECO:0000259" key="8">
    <source>
        <dbReference type="PROSITE" id="PS50103"/>
    </source>
</evidence>
<keyword evidence="5" id="KW-0653">Protein transport</keyword>
<keyword evidence="5" id="KW-0509">mRNA transport</keyword>
<feature type="region of interest" description="Disordered" evidence="7">
    <location>
        <begin position="280"/>
        <end position="327"/>
    </location>
</feature>
<protein>
    <recommendedName>
        <fullName evidence="8">C3H1-type domain-containing protein</fullName>
    </recommendedName>
</protein>
<dbReference type="InterPro" id="IPR036855">
    <property type="entry name" value="Znf_CCCH_sf"/>
</dbReference>
<feature type="region of interest" description="Disordered" evidence="7">
    <location>
        <begin position="165"/>
        <end position="266"/>
    </location>
</feature>
<evidence type="ECO:0000256" key="3">
    <source>
        <dbReference type="ARBA" id="ARBA00022771"/>
    </source>
</evidence>
<keyword evidence="4 6" id="KW-0862">Zinc</keyword>
<feature type="compositionally biased region" description="Low complexity" evidence="7">
    <location>
        <begin position="52"/>
        <end position="66"/>
    </location>
</feature>
<feature type="compositionally biased region" description="Gly residues" evidence="7">
    <location>
        <begin position="364"/>
        <end position="373"/>
    </location>
</feature>
<feature type="zinc finger region" description="C3H1-type" evidence="6">
    <location>
        <begin position="1"/>
        <end position="25"/>
    </location>
</feature>
<evidence type="ECO:0000256" key="1">
    <source>
        <dbReference type="ARBA" id="ARBA00004567"/>
    </source>
</evidence>
<evidence type="ECO:0000256" key="6">
    <source>
        <dbReference type="PROSITE-ProRule" id="PRU00723"/>
    </source>
</evidence>
<feature type="compositionally biased region" description="Polar residues" evidence="7">
    <location>
        <begin position="482"/>
        <end position="493"/>
    </location>
</feature>
<dbReference type="SMART" id="SM00356">
    <property type="entry name" value="ZnF_C3H1"/>
    <property type="match status" value="1"/>
</dbReference>
<keyword evidence="2 6" id="KW-0479">Metal-binding</keyword>
<gene>
    <name evidence="9" type="ORF">Sste5346_007099</name>
</gene>
<feature type="compositionally biased region" description="Low complexity" evidence="7">
    <location>
        <begin position="498"/>
        <end position="525"/>
    </location>
</feature>
<keyword evidence="3 6" id="KW-0863">Zinc-finger</keyword>
<feature type="region of interest" description="Disordered" evidence="7">
    <location>
        <begin position="396"/>
        <end position="556"/>
    </location>
</feature>
<accession>A0ABR3YWU3</accession>
<name>A0ABR3YWU3_9PEZI</name>
<dbReference type="EMBL" id="JAWCUI010000045">
    <property type="protein sequence ID" value="KAL1892361.1"/>
    <property type="molecule type" value="Genomic_DNA"/>
</dbReference>
<evidence type="ECO:0000256" key="2">
    <source>
        <dbReference type="ARBA" id="ARBA00022723"/>
    </source>
</evidence>
<comment type="subcellular location">
    <subcellularLocation>
        <location evidence="1">Nucleus</location>
        <location evidence="1">Nuclear pore complex</location>
    </subcellularLocation>
</comment>
<dbReference type="InterPro" id="IPR041367">
    <property type="entry name" value="Znf-CCCH_4"/>
</dbReference>
<dbReference type="SUPFAM" id="SSF90229">
    <property type="entry name" value="CCCH zinc finger"/>
    <property type="match status" value="1"/>
</dbReference>
<keyword evidence="5" id="KW-0811">Translocation</keyword>
<keyword evidence="5" id="KW-0906">Nuclear pore complex</keyword>
<feature type="compositionally biased region" description="Low complexity" evidence="7">
    <location>
        <begin position="217"/>
        <end position="249"/>
    </location>
</feature>
<evidence type="ECO:0000256" key="7">
    <source>
        <dbReference type="SAM" id="MobiDB-lite"/>
    </source>
</evidence>
<keyword evidence="5" id="KW-0539">Nucleus</keyword>